<evidence type="ECO:0000313" key="2">
    <source>
        <dbReference type="EMBL" id="CAB4223327.1"/>
    </source>
</evidence>
<gene>
    <name evidence="2" type="ORF">UFOVP1670_22</name>
</gene>
<reference evidence="2" key="1">
    <citation type="submission" date="2020-05" db="EMBL/GenBank/DDBJ databases">
        <authorList>
            <person name="Chiriac C."/>
            <person name="Salcher M."/>
            <person name="Ghai R."/>
            <person name="Kavagutti S V."/>
        </authorList>
    </citation>
    <scope>NUCLEOTIDE SEQUENCE</scope>
</reference>
<evidence type="ECO:0000256" key="1">
    <source>
        <dbReference type="SAM" id="MobiDB-lite"/>
    </source>
</evidence>
<name>A0A6J5TA32_9CAUD</name>
<protein>
    <submittedName>
        <fullName evidence="2">Uncharacterized protein</fullName>
    </submittedName>
</protein>
<organism evidence="2">
    <name type="scientific">uncultured Caudovirales phage</name>
    <dbReference type="NCBI Taxonomy" id="2100421"/>
    <lineage>
        <taxon>Viruses</taxon>
        <taxon>Duplodnaviria</taxon>
        <taxon>Heunggongvirae</taxon>
        <taxon>Uroviricota</taxon>
        <taxon>Caudoviricetes</taxon>
        <taxon>Peduoviridae</taxon>
        <taxon>Maltschvirus</taxon>
        <taxon>Maltschvirus maltsch</taxon>
    </lineage>
</organism>
<accession>A0A6J5TA32</accession>
<dbReference type="EMBL" id="LR797531">
    <property type="protein sequence ID" value="CAB4223327.1"/>
    <property type="molecule type" value="Genomic_DNA"/>
</dbReference>
<feature type="region of interest" description="Disordered" evidence="1">
    <location>
        <begin position="1"/>
        <end position="27"/>
    </location>
</feature>
<proteinExistence type="predicted"/>
<sequence length="179" mass="20545">MATVAKTPKAEQEQPAAIEKAPQPERKIQQLEPVRMQDAEFKRLEKVCVAQPNTLPEDLLRQDYWAHVAPTLMPWTRIEARADDATWMADLVVLEAGRNWANVRMLHVYYFTDVDMAKTNAAIQAEYAGLPYEVKYRGEHSKWSVLRKSDQAVMHEEEGTKAGADFWMRERVKADKTTG</sequence>